<dbReference type="CDD" id="cd06259">
    <property type="entry name" value="YdcF-like"/>
    <property type="match status" value="1"/>
</dbReference>
<dbReference type="PANTHER" id="PTHR30336:SF4">
    <property type="entry name" value="ENVELOPE BIOGENESIS FACTOR ELYC"/>
    <property type="match status" value="1"/>
</dbReference>
<comment type="caution">
    <text evidence="2">The sequence shown here is derived from an EMBL/GenBank/DDBJ whole genome shotgun (WGS) entry which is preliminary data.</text>
</comment>
<reference evidence="2 3" key="1">
    <citation type="submission" date="2016-02" db="EMBL/GenBank/DDBJ databases">
        <title>Anaerosporomusa subterraneum gen. nov., sp. nov., a spore-forming obligate anaerobe isolated from saprolite.</title>
        <authorList>
            <person name="Choi J.K."/>
            <person name="Shah M."/>
            <person name="Yee N."/>
        </authorList>
    </citation>
    <scope>NUCLEOTIDE SEQUENCE [LARGE SCALE GENOMIC DNA]</scope>
    <source>
        <strain evidence="2 3">RU4</strain>
    </source>
</reference>
<protein>
    <recommendedName>
        <fullName evidence="1">DUF218 domain-containing protein</fullName>
    </recommendedName>
</protein>
<evidence type="ECO:0000259" key="1">
    <source>
        <dbReference type="Pfam" id="PF02698"/>
    </source>
</evidence>
<dbReference type="Pfam" id="PF02698">
    <property type="entry name" value="DUF218"/>
    <property type="match status" value="1"/>
</dbReference>
<name>A0A154BSN0_ANASB</name>
<dbReference type="EMBL" id="LSGP01000013">
    <property type="protein sequence ID" value="KYZ76976.1"/>
    <property type="molecule type" value="Genomic_DNA"/>
</dbReference>
<dbReference type="GO" id="GO:0043164">
    <property type="term" value="P:Gram-negative-bacterium-type cell wall biogenesis"/>
    <property type="evidence" value="ECO:0007669"/>
    <property type="project" value="TreeGrafter"/>
</dbReference>
<dbReference type="AlphaFoldDB" id="A0A154BSN0"/>
<proteinExistence type="predicted"/>
<feature type="domain" description="DUF218" evidence="1">
    <location>
        <begin position="38"/>
        <end position="179"/>
    </location>
</feature>
<keyword evidence="3" id="KW-1185">Reference proteome</keyword>
<dbReference type="RefSeq" id="WP_066238457.1">
    <property type="nucleotide sequence ID" value="NZ_LSGP01000013.1"/>
</dbReference>
<dbReference type="InterPro" id="IPR051599">
    <property type="entry name" value="Cell_Envelope_Assoc"/>
</dbReference>
<evidence type="ECO:0000313" key="3">
    <source>
        <dbReference type="Proteomes" id="UP000076268"/>
    </source>
</evidence>
<dbReference type="InterPro" id="IPR003848">
    <property type="entry name" value="DUF218"/>
</dbReference>
<gene>
    <name evidence="2" type="ORF">AXX12_02205</name>
</gene>
<dbReference type="InterPro" id="IPR014729">
    <property type="entry name" value="Rossmann-like_a/b/a_fold"/>
</dbReference>
<dbReference type="InterPro" id="IPR010916">
    <property type="entry name" value="TonB_box_CS"/>
</dbReference>
<dbReference type="PROSITE" id="PS00430">
    <property type="entry name" value="TONB_DEPENDENT_REC_1"/>
    <property type="match status" value="1"/>
</dbReference>
<dbReference type="OrthoDB" id="9782395at2"/>
<dbReference type="PANTHER" id="PTHR30336">
    <property type="entry name" value="INNER MEMBRANE PROTEIN, PROBABLE PERMEASE"/>
    <property type="match status" value="1"/>
</dbReference>
<evidence type="ECO:0000313" key="2">
    <source>
        <dbReference type="EMBL" id="KYZ76976.1"/>
    </source>
</evidence>
<organism evidence="2 3">
    <name type="scientific">Anaerosporomusa subterranea</name>
    <dbReference type="NCBI Taxonomy" id="1794912"/>
    <lineage>
        <taxon>Bacteria</taxon>
        <taxon>Bacillati</taxon>
        <taxon>Bacillota</taxon>
        <taxon>Negativicutes</taxon>
        <taxon>Acetonemataceae</taxon>
        <taxon>Anaerosporomusa</taxon>
    </lineage>
</organism>
<dbReference type="Proteomes" id="UP000076268">
    <property type="component" value="Unassembled WGS sequence"/>
</dbReference>
<sequence>MLKKSWRSYLLTLFLLVLAVVEIPIIAAGQTTKPAPADTIIVLGAKLIGREPSTMLRLRLEEAVRLYEANYAPSIIVSGGKGWDEEISEAAAMKAFLVRHGVPESAVYIEEQSKNTFQNLAFSQAVMRERNLSNAIIVSNASHIRRALALASQLQLPATGAPAPMADNLYLTTKQYVREGAAMVSLLFIEPK</sequence>
<dbReference type="Gene3D" id="3.40.50.620">
    <property type="entry name" value="HUPs"/>
    <property type="match status" value="1"/>
</dbReference>
<accession>A0A154BSN0</accession>
<dbReference type="GO" id="GO:0000270">
    <property type="term" value="P:peptidoglycan metabolic process"/>
    <property type="evidence" value="ECO:0007669"/>
    <property type="project" value="TreeGrafter"/>
</dbReference>
<dbReference type="GO" id="GO:0005886">
    <property type="term" value="C:plasma membrane"/>
    <property type="evidence" value="ECO:0007669"/>
    <property type="project" value="TreeGrafter"/>
</dbReference>